<keyword evidence="2" id="KW-0012">Acyltransferase</keyword>
<dbReference type="Gene3D" id="3.30.40.10">
    <property type="entry name" value="Zinc/RING finger domain, C3HC4 (zinc finger)"/>
    <property type="match status" value="1"/>
</dbReference>
<keyword evidence="3" id="KW-0862">Zinc</keyword>
<keyword evidence="1" id="KW-0808">Transferase</keyword>
<keyword evidence="6" id="KW-1185">Reference proteome</keyword>
<dbReference type="AlphaFoldDB" id="A0A0E0A4X4"/>
<organism evidence="5">
    <name type="scientific">Oryza glumipatula</name>
    <dbReference type="NCBI Taxonomy" id="40148"/>
    <lineage>
        <taxon>Eukaryota</taxon>
        <taxon>Viridiplantae</taxon>
        <taxon>Streptophyta</taxon>
        <taxon>Embryophyta</taxon>
        <taxon>Tracheophyta</taxon>
        <taxon>Spermatophyta</taxon>
        <taxon>Magnoliopsida</taxon>
        <taxon>Liliopsida</taxon>
        <taxon>Poales</taxon>
        <taxon>Poaceae</taxon>
        <taxon>BOP clade</taxon>
        <taxon>Oryzoideae</taxon>
        <taxon>Oryzeae</taxon>
        <taxon>Oryzinae</taxon>
        <taxon>Oryza</taxon>
    </lineage>
</organism>
<dbReference type="EnsemblPlants" id="OGLUM06G02970.2">
    <property type="protein sequence ID" value="OGLUM06G02970.2"/>
    <property type="gene ID" value="OGLUM06G02970"/>
</dbReference>
<dbReference type="InterPro" id="IPR001841">
    <property type="entry name" value="Znf_RING"/>
</dbReference>
<sequence>MDVDDYIGGGSGGGGEALIGMKTVEAPDDGSNCLICLDGGGGGGEKTTTEAWVETPCAHRFHSRCLESWAQVKLGTCPMCRRELTAAAAAATTTAGEDVHVLVADPMVADPLLARWNLFVQRSTDGSRSMSSLVRVLAVSHVLPDEVAAGGAWPPPPPHVVELSFLDNLQVSKAAIQRLFFYDGGSLPPFESVVRSLQSSLAAVLAVFLPLAGKLAYLPEPGDVVIDYSPDAVSPGVKFVEAEYSGSVDDMRRLASDDEHHTEAFLQLVPELEVSMLPAPLLAVQVTRPRDDHAGGGGGAVAVGVAIHHGVADGQSVWQFIKAWAAAARGGSPAGQGLVKLSRVAADVIKGQRTRTFLLRADQIRSLKRRISRRIAAGEPPRETASPVTAYVAIASLVWTSVVRAKPHDAADEAYLMVTADCRRRLRPPIDPGYFGNCVAACYARANVGTLRRGGGDNGGDDEGLARAAAAIGAAIREQLEDPLGGDIEGWLQFHLSLPAARLTAVGSSHRFMAYETDLGWGAPSRVELVSPFARELVMLLGAAGGGVQVSVSLDEAHMDAFETSWFQTAAGDVTV</sequence>
<keyword evidence="3" id="KW-0863">Zinc-finger</keyword>
<dbReference type="Proteomes" id="UP000026961">
    <property type="component" value="Chromosome 6"/>
</dbReference>
<evidence type="ECO:0000256" key="1">
    <source>
        <dbReference type="ARBA" id="ARBA00022679"/>
    </source>
</evidence>
<dbReference type="PANTHER" id="PTHR31625">
    <property type="match status" value="1"/>
</dbReference>
<dbReference type="InterPro" id="IPR023213">
    <property type="entry name" value="CAT-like_dom_sf"/>
</dbReference>
<feature type="domain" description="RING-type" evidence="4">
    <location>
        <begin position="33"/>
        <end position="81"/>
    </location>
</feature>
<dbReference type="InterPro" id="IPR013083">
    <property type="entry name" value="Znf_RING/FYVE/PHD"/>
</dbReference>
<dbReference type="Pfam" id="PF13639">
    <property type="entry name" value="zf-RING_2"/>
    <property type="match status" value="1"/>
</dbReference>
<dbReference type="GO" id="GO:0050734">
    <property type="term" value="F:hydroxycinnamoyltransferase activity"/>
    <property type="evidence" value="ECO:0007669"/>
    <property type="project" value="UniProtKB-ARBA"/>
</dbReference>
<evidence type="ECO:0000313" key="6">
    <source>
        <dbReference type="Proteomes" id="UP000026961"/>
    </source>
</evidence>
<dbReference type="PROSITE" id="PS50089">
    <property type="entry name" value="ZF_RING_2"/>
    <property type="match status" value="1"/>
</dbReference>
<name>A0A0E0A4X4_9ORYZ</name>
<dbReference type="Gramene" id="OGLUM06G02970.2">
    <property type="protein sequence ID" value="OGLUM06G02970.2"/>
    <property type="gene ID" value="OGLUM06G02970"/>
</dbReference>
<dbReference type="GO" id="GO:0008270">
    <property type="term" value="F:zinc ion binding"/>
    <property type="evidence" value="ECO:0007669"/>
    <property type="project" value="UniProtKB-KW"/>
</dbReference>
<evidence type="ECO:0000259" key="4">
    <source>
        <dbReference type="PROSITE" id="PS50089"/>
    </source>
</evidence>
<dbReference type="HOGENOM" id="CLU_014546_7_2_1"/>
<dbReference type="SUPFAM" id="SSF57850">
    <property type="entry name" value="RING/U-box"/>
    <property type="match status" value="1"/>
</dbReference>
<keyword evidence="3" id="KW-0479">Metal-binding</keyword>
<dbReference type="SUPFAM" id="SSF52777">
    <property type="entry name" value="CoA-dependent acyltransferases"/>
    <property type="match status" value="1"/>
</dbReference>
<dbReference type="SMART" id="SM00184">
    <property type="entry name" value="RING"/>
    <property type="match status" value="1"/>
</dbReference>
<proteinExistence type="predicted"/>
<evidence type="ECO:0000256" key="3">
    <source>
        <dbReference type="PROSITE-ProRule" id="PRU00175"/>
    </source>
</evidence>
<accession>A0A0E0A4X4</accession>
<dbReference type="InterPro" id="IPR051504">
    <property type="entry name" value="Plant_metabolite_acyltrans"/>
</dbReference>
<reference evidence="5" key="1">
    <citation type="submission" date="2015-04" db="UniProtKB">
        <authorList>
            <consortium name="EnsemblPlants"/>
        </authorList>
    </citation>
    <scope>IDENTIFICATION</scope>
</reference>
<dbReference type="Pfam" id="PF02458">
    <property type="entry name" value="Transferase"/>
    <property type="match status" value="2"/>
</dbReference>
<protein>
    <recommendedName>
        <fullName evidence="4">RING-type domain-containing protein</fullName>
    </recommendedName>
</protein>
<evidence type="ECO:0000313" key="5">
    <source>
        <dbReference type="EnsemblPlants" id="OGLUM06G02970.2"/>
    </source>
</evidence>
<dbReference type="Gene3D" id="3.30.559.10">
    <property type="entry name" value="Chloramphenicol acetyltransferase-like domain"/>
    <property type="match status" value="2"/>
</dbReference>
<reference evidence="5" key="2">
    <citation type="submission" date="2018-05" db="EMBL/GenBank/DDBJ databases">
        <title>OgluRS3 (Oryza glumaepatula Reference Sequence Version 3).</title>
        <authorList>
            <person name="Zhang J."/>
            <person name="Kudrna D."/>
            <person name="Lee S."/>
            <person name="Talag J."/>
            <person name="Welchert J."/>
            <person name="Wing R.A."/>
        </authorList>
    </citation>
    <scope>NUCLEOTIDE SEQUENCE [LARGE SCALE GENOMIC DNA]</scope>
</reference>
<evidence type="ECO:0000256" key="2">
    <source>
        <dbReference type="ARBA" id="ARBA00023315"/>
    </source>
</evidence>